<evidence type="ECO:0000256" key="1">
    <source>
        <dbReference type="ARBA" id="ARBA00004613"/>
    </source>
</evidence>
<keyword evidence="4" id="KW-1133">Transmembrane helix</keyword>
<sequence length="765" mass="78192">MITAKAFKPTSQSQQSQPTREDYVESEQQKKRIVPLAFLLFLTGCAAYLKSFLPIKIEAREAQQASKHDEGDQSDPRWDDEIGAATEEDVATNSAERSARSSGKVDPIRIVYDKDDNLAVGSPAIEPAPPFSLRVATGPIGDAVRASNDNRSSAPSGSGESGSGGGGGGGGHDRPPTPRNPDPPVITDPVRNRAPRTSGPVHLQDLVGCQVLMISVLALLTGTADPDGDRLTISNLSSTSGTLTPTEDGGWMFVRDGGMLGDVNLTYTISDGSASVLQTAYFSVVEAPPIIGTVGDDNLLGTNCGETIDGRAGDDNIDARGGDDVIIGEAGDDHIIAGPGNDVVYAGAGNDVVFAGAGNDIVFGGAGNDHLYGEDGDDTIMGEDGDDFMSGGSGKDILIAGAGDDTLQGGADNDTLDGGEGNDNVAGGTGNDVMTAAAGNDGLLGGDGNDVLSDGAGQDSVHGDAGDDHVVAAADAANDIYDGGAGRDTLDYSAATESVTADLGAGTAEGSETGHDVIGGFEVVIGGSGDDRISAGSTSVAMSGGAGNDALEGGAGNDSISDGAGCDTVSAGGGDDQVAAAADGANDSYDGGSGQDTLDYSTATFSVTVDVGRGKADGLDIGHDLIAAFEEVIAGSGNDHIVAGSTSLSMTGGDGNDTFEFHRSEDQHEMTVRKITDFTVGDRIVAATYEISYLQEDGIQEMMSDMFDAIYLSTNGDHRPVRFRFEEVDSNQLTLVDVHDRPDTDEFFTIELVGHHHLQFTVAVA</sequence>
<dbReference type="PANTHER" id="PTHR38340:SF1">
    <property type="entry name" value="S-LAYER PROTEIN"/>
    <property type="match status" value="1"/>
</dbReference>
<dbReference type="PRINTS" id="PR00313">
    <property type="entry name" value="CABNDNGRPT"/>
</dbReference>
<feature type="region of interest" description="Disordered" evidence="3">
    <location>
        <begin position="446"/>
        <end position="466"/>
    </location>
</feature>
<dbReference type="InterPro" id="IPR050557">
    <property type="entry name" value="RTX_toxin/Mannuronan_C5-epim"/>
</dbReference>
<keyword evidence="4" id="KW-0472">Membrane</keyword>
<feature type="domain" description="Cadherin-like" evidence="5">
    <location>
        <begin position="192"/>
        <end position="281"/>
    </location>
</feature>
<dbReference type="RefSeq" id="WP_057847145.1">
    <property type="nucleotide sequence ID" value="NZ_LLYA01000195.1"/>
</dbReference>
<reference evidence="6 7" key="1">
    <citation type="submission" date="2014-03" db="EMBL/GenBank/DDBJ databases">
        <title>Bradyrhizobium valentinum sp. nov., isolated from effective nodules of Lupinus mariae-josephae, a lupine endemic of basic-lime soils in Eastern Spain.</title>
        <authorList>
            <person name="Duran D."/>
            <person name="Rey L."/>
            <person name="Navarro A."/>
            <person name="Busquets A."/>
            <person name="Imperial J."/>
            <person name="Ruiz-Argueso T."/>
        </authorList>
    </citation>
    <scope>NUCLEOTIDE SEQUENCE [LARGE SCALE GENOMIC DNA]</scope>
    <source>
        <strain evidence="6 7">Ro19</strain>
    </source>
</reference>
<dbReference type="OrthoDB" id="7738102at2"/>
<dbReference type="EMBL" id="LLYA01000195">
    <property type="protein sequence ID" value="KRR18480.1"/>
    <property type="molecule type" value="Genomic_DNA"/>
</dbReference>
<evidence type="ECO:0000313" key="6">
    <source>
        <dbReference type="EMBL" id="KRR18480.1"/>
    </source>
</evidence>
<comment type="subcellular location">
    <subcellularLocation>
        <location evidence="1">Secreted</location>
    </subcellularLocation>
</comment>
<dbReference type="Pfam" id="PF00353">
    <property type="entry name" value="HemolysinCabind"/>
    <property type="match status" value="7"/>
</dbReference>
<dbReference type="InterPro" id="IPR011049">
    <property type="entry name" value="Serralysin-like_metalloprot_C"/>
</dbReference>
<dbReference type="PROSITE" id="PS00330">
    <property type="entry name" value="HEMOLYSIN_CALCIUM"/>
    <property type="match status" value="1"/>
</dbReference>
<feature type="compositionally biased region" description="Basic and acidic residues" evidence="3">
    <location>
        <begin position="64"/>
        <end position="80"/>
    </location>
</feature>
<dbReference type="GO" id="GO:0005509">
    <property type="term" value="F:calcium ion binding"/>
    <property type="evidence" value="ECO:0007669"/>
    <property type="project" value="InterPro"/>
</dbReference>
<feature type="region of interest" description="Disordered" evidence="3">
    <location>
        <begin position="64"/>
        <end position="103"/>
    </location>
</feature>
<dbReference type="InterPro" id="IPR018511">
    <property type="entry name" value="Hemolysin-typ_Ca-bd_CS"/>
</dbReference>
<evidence type="ECO:0000256" key="4">
    <source>
        <dbReference type="SAM" id="Phobius"/>
    </source>
</evidence>
<keyword evidence="4" id="KW-0812">Transmembrane</keyword>
<proteinExistence type="predicted"/>
<dbReference type="InterPro" id="IPR041690">
    <property type="entry name" value="Cadherin_5"/>
</dbReference>
<dbReference type="AlphaFoldDB" id="A0A0R3MM33"/>
<evidence type="ECO:0000313" key="7">
    <source>
        <dbReference type="Proteomes" id="UP000052023"/>
    </source>
</evidence>
<keyword evidence="7" id="KW-1185">Reference proteome</keyword>
<feature type="compositionally biased region" description="Gly residues" evidence="3">
    <location>
        <begin position="159"/>
        <end position="170"/>
    </location>
</feature>
<feature type="region of interest" description="Disordered" evidence="3">
    <location>
        <begin position="142"/>
        <end position="200"/>
    </location>
</feature>
<dbReference type="GO" id="GO:0005576">
    <property type="term" value="C:extracellular region"/>
    <property type="evidence" value="ECO:0007669"/>
    <property type="project" value="UniProtKB-SubCell"/>
</dbReference>
<feature type="compositionally biased region" description="Pro residues" evidence="3">
    <location>
        <begin position="177"/>
        <end position="186"/>
    </location>
</feature>
<evidence type="ECO:0000256" key="2">
    <source>
        <dbReference type="ARBA" id="ARBA00022525"/>
    </source>
</evidence>
<protein>
    <submittedName>
        <fullName evidence="6">RTX toxin</fullName>
    </submittedName>
</protein>
<feature type="region of interest" description="Disordered" evidence="3">
    <location>
        <begin position="1"/>
        <end position="27"/>
    </location>
</feature>
<dbReference type="Gene3D" id="2.150.10.10">
    <property type="entry name" value="Serralysin-like metalloprotease, C-terminal"/>
    <property type="match status" value="5"/>
</dbReference>
<accession>A0A0R3MM33</accession>
<feature type="region of interest" description="Disordered" evidence="3">
    <location>
        <begin position="402"/>
        <end position="432"/>
    </location>
</feature>
<feature type="transmembrane region" description="Helical" evidence="4">
    <location>
        <begin position="33"/>
        <end position="53"/>
    </location>
</feature>
<dbReference type="Proteomes" id="UP000052023">
    <property type="component" value="Unassembled WGS sequence"/>
</dbReference>
<evidence type="ECO:0000256" key="3">
    <source>
        <dbReference type="SAM" id="MobiDB-lite"/>
    </source>
</evidence>
<organism evidence="6 7">
    <name type="scientific">Bradyrhizobium retamae</name>
    <dbReference type="NCBI Taxonomy" id="1300035"/>
    <lineage>
        <taxon>Bacteria</taxon>
        <taxon>Pseudomonadati</taxon>
        <taxon>Pseudomonadota</taxon>
        <taxon>Alphaproteobacteria</taxon>
        <taxon>Hyphomicrobiales</taxon>
        <taxon>Nitrobacteraceae</taxon>
        <taxon>Bradyrhizobium</taxon>
    </lineage>
</organism>
<name>A0A0R3MM33_9BRAD</name>
<evidence type="ECO:0000259" key="5">
    <source>
        <dbReference type="Pfam" id="PF17892"/>
    </source>
</evidence>
<dbReference type="InterPro" id="IPR001343">
    <property type="entry name" value="Hemolysn_Ca-bd"/>
</dbReference>
<dbReference type="PANTHER" id="PTHR38340">
    <property type="entry name" value="S-LAYER PROTEIN"/>
    <property type="match status" value="1"/>
</dbReference>
<dbReference type="SUPFAM" id="SSF51120">
    <property type="entry name" value="beta-Roll"/>
    <property type="match status" value="4"/>
</dbReference>
<comment type="caution">
    <text evidence="6">The sequence shown here is derived from an EMBL/GenBank/DDBJ whole genome shotgun (WGS) entry which is preliminary data.</text>
</comment>
<dbReference type="Pfam" id="PF17892">
    <property type="entry name" value="Cadherin_5"/>
    <property type="match status" value="1"/>
</dbReference>
<gene>
    <name evidence="6" type="ORF">CQ13_34935</name>
</gene>
<keyword evidence="2" id="KW-0964">Secreted</keyword>